<dbReference type="AlphaFoldDB" id="A0A1M7U754"/>
<evidence type="ECO:0000313" key="4">
    <source>
        <dbReference type="Proteomes" id="UP000184096"/>
    </source>
</evidence>
<dbReference type="EMBL" id="LT670849">
    <property type="protein sequence ID" value="SHN78869.1"/>
    <property type="molecule type" value="Genomic_DNA"/>
</dbReference>
<feature type="region of interest" description="Disordered" evidence="1">
    <location>
        <begin position="167"/>
        <end position="283"/>
    </location>
</feature>
<feature type="compositionally biased region" description="Low complexity" evidence="1">
    <location>
        <begin position="257"/>
        <end position="269"/>
    </location>
</feature>
<feature type="chain" id="PRO_5012568302" evidence="2">
    <location>
        <begin position="23"/>
        <end position="283"/>
    </location>
</feature>
<name>A0A1M7U754_9BRAD</name>
<protein>
    <submittedName>
        <fullName evidence="3">Uncharacterized protein</fullName>
    </submittedName>
</protein>
<evidence type="ECO:0000313" key="3">
    <source>
        <dbReference type="EMBL" id="SHN78869.1"/>
    </source>
</evidence>
<organism evidence="3 4">
    <name type="scientific">Bradyrhizobium erythrophlei</name>
    <dbReference type="NCBI Taxonomy" id="1437360"/>
    <lineage>
        <taxon>Bacteria</taxon>
        <taxon>Pseudomonadati</taxon>
        <taxon>Pseudomonadota</taxon>
        <taxon>Alphaproteobacteria</taxon>
        <taxon>Hyphomicrobiales</taxon>
        <taxon>Nitrobacteraceae</taxon>
        <taxon>Bradyrhizobium</taxon>
    </lineage>
</organism>
<keyword evidence="4" id="KW-1185">Reference proteome</keyword>
<reference evidence="4" key="1">
    <citation type="submission" date="2016-11" db="EMBL/GenBank/DDBJ databases">
        <authorList>
            <person name="Varghese N."/>
            <person name="Submissions S."/>
        </authorList>
    </citation>
    <scope>NUCLEOTIDE SEQUENCE [LARGE SCALE GENOMIC DNA]</scope>
    <source>
        <strain evidence="4">GAS401</strain>
    </source>
</reference>
<feature type="signal peptide" evidence="2">
    <location>
        <begin position="1"/>
        <end position="22"/>
    </location>
</feature>
<sequence>MKAFRGWAVTAGLVFAATAANAQSTPQQAGPARYQAASDIEGPYADVPPPPPVITAPAYGPRAYGPPPAYGAGPADGPGYGAPLLPPTEVYAVLRENGFSPLGVPRLRGLFYSVSAIDRRGDDGRLVIDARDGRIVRFVPAEHFGGYGGGYGDGYYGGAPRPSYGYGPVEPMTRLDNAPRPPASVPKIASRMPQQVPMPKAAPAKLADRLDAKPSGVKPSDVKPLADKLTTTPAPAPMQQSAAVQAKPADTPPAAPPAAVVEAKPAAPAIQPTQPMPKVQGLE</sequence>
<dbReference type="OrthoDB" id="8233832at2"/>
<dbReference type="Proteomes" id="UP000184096">
    <property type="component" value="Chromosome I"/>
</dbReference>
<keyword evidence="2" id="KW-0732">Signal</keyword>
<accession>A0A1M7U754</accession>
<feature type="compositionally biased region" description="Polar residues" evidence="1">
    <location>
        <begin position="229"/>
        <end position="243"/>
    </location>
</feature>
<proteinExistence type="predicted"/>
<evidence type="ECO:0000256" key="2">
    <source>
        <dbReference type="SAM" id="SignalP"/>
    </source>
</evidence>
<dbReference type="RefSeq" id="WP_072820021.1">
    <property type="nucleotide sequence ID" value="NZ_LT670849.1"/>
</dbReference>
<evidence type="ECO:0000256" key="1">
    <source>
        <dbReference type="SAM" id="MobiDB-lite"/>
    </source>
</evidence>
<gene>
    <name evidence="3" type="ORF">SAMN05444170_3812</name>
</gene>